<evidence type="ECO:0000256" key="8">
    <source>
        <dbReference type="SAM" id="Phobius"/>
    </source>
</evidence>
<keyword evidence="2" id="KW-1003">Cell membrane</keyword>
<feature type="transmembrane region" description="Helical" evidence="8">
    <location>
        <begin position="173"/>
        <end position="204"/>
    </location>
</feature>
<evidence type="ECO:0000256" key="7">
    <source>
        <dbReference type="PIRSR" id="PIRSR600715-1"/>
    </source>
</evidence>
<feature type="transmembrane region" description="Helical" evidence="8">
    <location>
        <begin position="113"/>
        <end position="130"/>
    </location>
</feature>
<dbReference type="GO" id="GO:0005886">
    <property type="term" value="C:plasma membrane"/>
    <property type="evidence" value="ECO:0007669"/>
    <property type="project" value="UniProtKB-SubCell"/>
</dbReference>
<dbReference type="RefSeq" id="WP_146458797.1">
    <property type="nucleotide sequence ID" value="NZ_SJPW01000004.1"/>
</dbReference>
<feature type="transmembrane region" description="Helical" evidence="8">
    <location>
        <begin position="49"/>
        <end position="69"/>
    </location>
</feature>
<keyword evidence="5 8" id="KW-1133">Transmembrane helix</keyword>
<feature type="transmembrane region" description="Helical" evidence="8">
    <location>
        <begin position="296"/>
        <end position="316"/>
    </location>
</feature>
<evidence type="ECO:0000256" key="4">
    <source>
        <dbReference type="ARBA" id="ARBA00022692"/>
    </source>
</evidence>
<dbReference type="AlphaFoldDB" id="A0A5C6F276"/>
<accession>A0A5C6F276</accession>
<evidence type="ECO:0000256" key="5">
    <source>
        <dbReference type="ARBA" id="ARBA00022989"/>
    </source>
</evidence>
<dbReference type="EC" id="2.7.8.33" evidence="9"/>
<dbReference type="GO" id="GO:0009103">
    <property type="term" value="P:lipopolysaccharide biosynthetic process"/>
    <property type="evidence" value="ECO:0007669"/>
    <property type="project" value="TreeGrafter"/>
</dbReference>
<proteinExistence type="predicted"/>
<comment type="caution">
    <text evidence="9">The sequence shown here is derived from an EMBL/GenBank/DDBJ whole genome shotgun (WGS) entry which is preliminary data.</text>
</comment>
<dbReference type="PANTHER" id="PTHR22926">
    <property type="entry name" value="PHOSPHO-N-ACETYLMURAMOYL-PENTAPEPTIDE-TRANSFERASE"/>
    <property type="match status" value="1"/>
</dbReference>
<name>A0A5C6F276_9BACT</name>
<dbReference type="Pfam" id="PF00953">
    <property type="entry name" value="Glycos_transf_4"/>
    <property type="match status" value="1"/>
</dbReference>
<dbReference type="GO" id="GO:0036380">
    <property type="term" value="F:UDP-N-acetylglucosamine-undecaprenyl-phosphate N-acetylglucosaminephosphotransferase activity"/>
    <property type="evidence" value="ECO:0007669"/>
    <property type="project" value="UniProtKB-EC"/>
</dbReference>
<reference evidence="9 10" key="1">
    <citation type="submission" date="2019-02" db="EMBL/GenBank/DDBJ databases">
        <title>Deep-cultivation of Planctomycetes and their phenomic and genomic characterization uncovers novel biology.</title>
        <authorList>
            <person name="Wiegand S."/>
            <person name="Jogler M."/>
            <person name="Boedeker C."/>
            <person name="Pinto D."/>
            <person name="Vollmers J."/>
            <person name="Rivas-Marin E."/>
            <person name="Kohn T."/>
            <person name="Peeters S.H."/>
            <person name="Heuer A."/>
            <person name="Rast P."/>
            <person name="Oberbeckmann S."/>
            <person name="Bunk B."/>
            <person name="Jeske O."/>
            <person name="Meyerdierks A."/>
            <person name="Storesund J.E."/>
            <person name="Kallscheuer N."/>
            <person name="Luecker S."/>
            <person name="Lage O.M."/>
            <person name="Pohl T."/>
            <person name="Merkel B.J."/>
            <person name="Hornburger P."/>
            <person name="Mueller R.-W."/>
            <person name="Bruemmer F."/>
            <person name="Labrenz M."/>
            <person name="Spormann A.M."/>
            <person name="Op Den Camp H."/>
            <person name="Overmann J."/>
            <person name="Amann R."/>
            <person name="Jetten M.S.M."/>
            <person name="Mascher T."/>
            <person name="Medema M.H."/>
            <person name="Devos D.P."/>
            <person name="Kaster A.-K."/>
            <person name="Ovreas L."/>
            <person name="Rohde M."/>
            <person name="Galperin M.Y."/>
            <person name="Jogler C."/>
        </authorList>
    </citation>
    <scope>NUCLEOTIDE SEQUENCE [LARGE SCALE GENOMIC DNA]</scope>
    <source>
        <strain evidence="9 10">Poly51</strain>
    </source>
</reference>
<evidence type="ECO:0000256" key="3">
    <source>
        <dbReference type="ARBA" id="ARBA00022679"/>
    </source>
</evidence>
<feature type="transmembrane region" description="Helical" evidence="8">
    <location>
        <begin position="322"/>
        <end position="342"/>
    </location>
</feature>
<keyword evidence="3 9" id="KW-0808">Transferase</keyword>
<dbReference type="PANTHER" id="PTHR22926:SF3">
    <property type="entry name" value="UNDECAPRENYL-PHOSPHATE ALPHA-N-ACETYLGLUCOSAMINYL 1-PHOSPHATE TRANSFERASE"/>
    <property type="match status" value="1"/>
</dbReference>
<organism evidence="9 10">
    <name type="scientific">Rubripirellula tenax</name>
    <dbReference type="NCBI Taxonomy" id="2528015"/>
    <lineage>
        <taxon>Bacteria</taxon>
        <taxon>Pseudomonadati</taxon>
        <taxon>Planctomycetota</taxon>
        <taxon>Planctomycetia</taxon>
        <taxon>Pirellulales</taxon>
        <taxon>Pirellulaceae</taxon>
        <taxon>Rubripirellula</taxon>
    </lineage>
</organism>
<keyword evidence="4 8" id="KW-0812">Transmembrane</keyword>
<keyword evidence="10" id="KW-1185">Reference proteome</keyword>
<feature type="transmembrane region" description="Helical" evidence="8">
    <location>
        <begin position="81"/>
        <end position="101"/>
    </location>
</feature>
<evidence type="ECO:0000256" key="1">
    <source>
        <dbReference type="ARBA" id="ARBA00004651"/>
    </source>
</evidence>
<evidence type="ECO:0000313" key="10">
    <source>
        <dbReference type="Proteomes" id="UP000318288"/>
    </source>
</evidence>
<gene>
    <name evidence="9" type="ORF">Poly51_33290</name>
</gene>
<protein>
    <submittedName>
        <fullName evidence="9">WecA-like glycosyltransferase</fullName>
        <ecNumber evidence="9">2.7.8.33</ecNumber>
    </submittedName>
</protein>
<feature type="transmembrane region" description="Helical" evidence="8">
    <location>
        <begin position="244"/>
        <end position="267"/>
    </location>
</feature>
<evidence type="ECO:0000313" key="9">
    <source>
        <dbReference type="EMBL" id="TWU54610.1"/>
    </source>
</evidence>
<comment type="cofactor">
    <cofactor evidence="7">
        <name>Mg(2+)</name>
        <dbReference type="ChEBI" id="CHEBI:18420"/>
    </cofactor>
</comment>
<sequence>MAPLIAIALLLAIAIALVLVPFVRSVARTVGMVDSPDRKRKLQDESVALGGGIAVFAAVAITFAATILIDRQFFGQTLGVLSLRWYSLFGAAAAMLTVGLVDDTWGLRGRQKLLLQCLIIAGLVGSGTVIEKLSLFGLTLDLGVFSFPITMLWLLIAVNALNLIDGADGMATTAGSIICIGMGIAALHFGSYLSVVLAFGLAGAQLGFLRYNRPPASIYLGDAGSMMIGLFLGALAIWSNFKESAVLASAPIAILAIPLFDSSAAILRRWLTGRSIYVTDRGHLHHLLQLKFGKKGMLLVVALLCGITTTSSVLSLYWNAPWLAGIGVMVVLGLCINTRTFGHAETRLLVNRFVNFAQSFTLNPKTCLTMKQQRRVPLQGVGQWETVWEPLVEFAKTHDLARVKIDLNLAWLHEGYHANWQSVRMPDRAHQLCVSLPLFTHRLGNGKNAIQIGRLDVVALAIDADAYQKIADLSDQLMDLTPEIDRIVSRLESVRPQAPAPVTLPVEQVSDVPESVVNA</sequence>
<dbReference type="InterPro" id="IPR000715">
    <property type="entry name" value="Glycosyl_transferase_4"/>
</dbReference>
<dbReference type="OrthoDB" id="9783652at2"/>
<dbReference type="CDD" id="cd06853">
    <property type="entry name" value="GT_WecA_like"/>
    <property type="match status" value="1"/>
</dbReference>
<feature type="binding site" evidence="7">
    <location>
        <position position="222"/>
    </location>
    <ligand>
        <name>Mg(2+)</name>
        <dbReference type="ChEBI" id="CHEBI:18420"/>
    </ligand>
</feature>
<keyword evidence="7" id="KW-0479">Metal-binding</keyword>
<dbReference type="Proteomes" id="UP000318288">
    <property type="component" value="Unassembled WGS sequence"/>
</dbReference>
<dbReference type="GO" id="GO:0046872">
    <property type="term" value="F:metal ion binding"/>
    <property type="evidence" value="ECO:0007669"/>
    <property type="project" value="UniProtKB-KW"/>
</dbReference>
<feature type="transmembrane region" description="Helical" evidence="8">
    <location>
        <begin position="142"/>
        <end position="161"/>
    </location>
</feature>
<feature type="binding site" evidence="7">
    <location>
        <position position="162"/>
    </location>
    <ligand>
        <name>Mg(2+)</name>
        <dbReference type="ChEBI" id="CHEBI:18420"/>
    </ligand>
</feature>
<evidence type="ECO:0000256" key="6">
    <source>
        <dbReference type="ARBA" id="ARBA00023136"/>
    </source>
</evidence>
<comment type="subcellular location">
    <subcellularLocation>
        <location evidence="1">Cell membrane</location>
        <topology evidence="1">Multi-pass membrane protein</topology>
    </subcellularLocation>
</comment>
<dbReference type="EMBL" id="SJPW01000004">
    <property type="protein sequence ID" value="TWU54610.1"/>
    <property type="molecule type" value="Genomic_DNA"/>
</dbReference>
<keyword evidence="6 8" id="KW-0472">Membrane</keyword>
<keyword evidence="7" id="KW-0460">Magnesium</keyword>
<dbReference type="GO" id="GO:0071555">
    <property type="term" value="P:cell wall organization"/>
    <property type="evidence" value="ECO:0007669"/>
    <property type="project" value="TreeGrafter"/>
</dbReference>
<dbReference type="GO" id="GO:0044038">
    <property type="term" value="P:cell wall macromolecule biosynthetic process"/>
    <property type="evidence" value="ECO:0007669"/>
    <property type="project" value="TreeGrafter"/>
</dbReference>
<evidence type="ECO:0000256" key="2">
    <source>
        <dbReference type="ARBA" id="ARBA00022475"/>
    </source>
</evidence>
<feature type="transmembrane region" description="Helical" evidence="8">
    <location>
        <begin position="216"/>
        <end position="238"/>
    </location>
</feature>